<name>A0ABQ7LNB6_BRACM</name>
<feature type="compositionally biased region" description="Pro residues" evidence="1">
    <location>
        <begin position="350"/>
        <end position="362"/>
    </location>
</feature>
<protein>
    <recommendedName>
        <fullName evidence="4">VQ domain-containing protein</fullName>
    </recommendedName>
</protein>
<feature type="compositionally biased region" description="Polar residues" evidence="1">
    <location>
        <begin position="250"/>
        <end position="270"/>
    </location>
</feature>
<proteinExistence type="predicted"/>
<evidence type="ECO:0000256" key="1">
    <source>
        <dbReference type="SAM" id="MobiDB-lite"/>
    </source>
</evidence>
<feature type="compositionally biased region" description="Polar residues" evidence="1">
    <location>
        <begin position="110"/>
        <end position="157"/>
    </location>
</feature>
<feature type="region of interest" description="Disordered" evidence="1">
    <location>
        <begin position="21"/>
        <end position="193"/>
    </location>
</feature>
<organism evidence="2 3">
    <name type="scientific">Brassica rapa subsp. trilocularis</name>
    <dbReference type="NCBI Taxonomy" id="1813537"/>
    <lineage>
        <taxon>Eukaryota</taxon>
        <taxon>Viridiplantae</taxon>
        <taxon>Streptophyta</taxon>
        <taxon>Embryophyta</taxon>
        <taxon>Tracheophyta</taxon>
        <taxon>Spermatophyta</taxon>
        <taxon>Magnoliopsida</taxon>
        <taxon>eudicotyledons</taxon>
        <taxon>Gunneridae</taxon>
        <taxon>Pentapetalae</taxon>
        <taxon>rosids</taxon>
        <taxon>malvids</taxon>
        <taxon>Brassicales</taxon>
        <taxon>Brassicaceae</taxon>
        <taxon>Brassiceae</taxon>
        <taxon>Brassica</taxon>
    </lineage>
</organism>
<comment type="caution">
    <text evidence="2">The sequence shown here is derived from an EMBL/GenBank/DDBJ whole genome shotgun (WGS) entry which is preliminary data.</text>
</comment>
<feature type="compositionally biased region" description="Polar residues" evidence="1">
    <location>
        <begin position="65"/>
        <end position="89"/>
    </location>
</feature>
<feature type="compositionally biased region" description="Low complexity" evidence="1">
    <location>
        <begin position="334"/>
        <end position="347"/>
    </location>
</feature>
<feature type="region of interest" description="Disordered" evidence="1">
    <location>
        <begin position="249"/>
        <end position="400"/>
    </location>
</feature>
<keyword evidence="3" id="KW-1185">Reference proteome</keyword>
<dbReference type="EMBL" id="JADBGQ010000008">
    <property type="protein sequence ID" value="KAG5387073.1"/>
    <property type="molecule type" value="Genomic_DNA"/>
</dbReference>
<reference evidence="2 3" key="1">
    <citation type="submission" date="2021-03" db="EMBL/GenBank/DDBJ databases">
        <authorList>
            <person name="King G.J."/>
            <person name="Bancroft I."/>
            <person name="Baten A."/>
            <person name="Bloomfield J."/>
            <person name="Borpatragohain P."/>
            <person name="He Z."/>
            <person name="Irish N."/>
            <person name="Irwin J."/>
            <person name="Liu K."/>
            <person name="Mauleon R.P."/>
            <person name="Moore J."/>
            <person name="Morris R."/>
            <person name="Ostergaard L."/>
            <person name="Wang B."/>
            <person name="Wells R."/>
        </authorList>
    </citation>
    <scope>NUCLEOTIDE SEQUENCE [LARGE SCALE GENOMIC DNA]</scope>
    <source>
        <strain evidence="2">R-o-18</strain>
        <tissue evidence="2">Leaf</tissue>
    </source>
</reference>
<evidence type="ECO:0000313" key="3">
    <source>
        <dbReference type="Proteomes" id="UP000823674"/>
    </source>
</evidence>
<evidence type="ECO:0008006" key="4">
    <source>
        <dbReference type="Google" id="ProtNLM"/>
    </source>
</evidence>
<feature type="compositionally biased region" description="Low complexity" evidence="1">
    <location>
        <begin position="39"/>
        <end position="48"/>
    </location>
</feature>
<feature type="compositionally biased region" description="Low complexity" evidence="1">
    <location>
        <begin position="363"/>
        <end position="383"/>
    </location>
</feature>
<dbReference type="Proteomes" id="UP000823674">
    <property type="component" value="Chromosome A09"/>
</dbReference>
<gene>
    <name evidence="2" type="primary">A09g518550.1_BraROA</name>
    <name evidence="2" type="ORF">IGI04_038543</name>
</gene>
<feature type="compositionally biased region" description="Pro residues" evidence="1">
    <location>
        <begin position="27"/>
        <end position="38"/>
    </location>
</feature>
<feature type="compositionally biased region" description="Low complexity" evidence="1">
    <location>
        <begin position="271"/>
        <end position="301"/>
    </location>
</feature>
<accession>A0ABQ7LNB6</accession>
<evidence type="ECO:0000313" key="2">
    <source>
        <dbReference type="EMBL" id="KAG5387073.1"/>
    </source>
</evidence>
<sequence length="400" mass="42095">MSNPWASAHCASALFPSTLAAGEEPSLIPPRPPDPPDPASASPRLSLAHYPPLSPNNPTARALASPSSNTKARSITSPSSANRLPSPTDTEMDCVDPSSVSETRSDLPRSVTTVDSNPTTENFTTLPPKSSSLLHTNKASNLPSNPKTGDSNSSSPSFPEKQTEPLSAPIIFASPPLAQGSKTQPTPPKPSLVERIRRFEDKTLSRLAPVTLSASGRPSVLISDAVFQKGADLHKDFIVCCFNGRPPPYSQIQSQPTPKPGPTSNSTPSASTVSFSPPVTDSPSSSSVPPPISSKSPSPQTFKHLSLPVLPDFSSLQSPPNPRLRQSLKRSRSDPSLSPPNSSLLQSHVPPNPIQTSEPPPNSSLFLTLPSSSSSSFDPNPFSILATNSSFSKGEFPPTS</sequence>